<dbReference type="Gene3D" id="3.30.465.10">
    <property type="match status" value="1"/>
</dbReference>
<dbReference type="RefSeq" id="XP_038809623.1">
    <property type="nucleotide sequence ID" value="XM_038953833.1"/>
</dbReference>
<keyword evidence="2" id="KW-0285">Flavoprotein</keyword>
<evidence type="ECO:0000256" key="2">
    <source>
        <dbReference type="ARBA" id="ARBA00022630"/>
    </source>
</evidence>
<dbReference type="SUPFAM" id="SSF56176">
    <property type="entry name" value="FAD-binding/transporter-associated domain-like"/>
    <property type="match status" value="1"/>
</dbReference>
<dbReference type="PROSITE" id="PS51387">
    <property type="entry name" value="FAD_PCMH"/>
    <property type="match status" value="1"/>
</dbReference>
<dbReference type="GeneID" id="62232985"/>
<protein>
    <recommendedName>
        <fullName evidence="5">FAD-binding PCMH-type domain-containing protein</fullName>
    </recommendedName>
</protein>
<dbReference type="InterPro" id="IPR006094">
    <property type="entry name" value="Oxid_FAD_bind_N"/>
</dbReference>
<dbReference type="Pfam" id="PF01565">
    <property type="entry name" value="FAD_binding_4"/>
    <property type="match status" value="1"/>
</dbReference>
<evidence type="ECO:0000256" key="1">
    <source>
        <dbReference type="ARBA" id="ARBA00005466"/>
    </source>
</evidence>
<comment type="similarity">
    <text evidence="1">Belongs to the oxygen-dependent FAD-linked oxidoreductase family.</text>
</comment>
<name>A0ABQ7IK81_9HELO</name>
<dbReference type="InterPro" id="IPR036318">
    <property type="entry name" value="FAD-bd_PCMH-like_sf"/>
</dbReference>
<dbReference type="InterPro" id="IPR016166">
    <property type="entry name" value="FAD-bd_PCMH"/>
</dbReference>
<proteinExistence type="inferred from homology"/>
<dbReference type="PANTHER" id="PTHR42973:SF22">
    <property type="entry name" value="FAD-BINDING PCMH-TYPE DOMAIN-CONTAINING PROTEIN-RELATED"/>
    <property type="match status" value="1"/>
</dbReference>
<organism evidence="6 7">
    <name type="scientific">Botrytis deweyae</name>
    <dbReference type="NCBI Taxonomy" id="2478750"/>
    <lineage>
        <taxon>Eukaryota</taxon>
        <taxon>Fungi</taxon>
        <taxon>Dikarya</taxon>
        <taxon>Ascomycota</taxon>
        <taxon>Pezizomycotina</taxon>
        <taxon>Leotiomycetes</taxon>
        <taxon>Helotiales</taxon>
        <taxon>Sclerotiniaceae</taxon>
        <taxon>Botrytis</taxon>
    </lineage>
</organism>
<dbReference type="Proteomes" id="UP000783213">
    <property type="component" value="Unassembled WGS sequence"/>
</dbReference>
<dbReference type="EMBL" id="RCSX01000013">
    <property type="protein sequence ID" value="KAF7926826.1"/>
    <property type="molecule type" value="Genomic_DNA"/>
</dbReference>
<reference evidence="6 7" key="1">
    <citation type="journal article" date="2020" name="Genome Biol. Evol.">
        <title>Comparative genomics of Sclerotiniaceae.</title>
        <authorList>
            <person name="Valero Jimenez C.A."/>
            <person name="Steentjes M."/>
            <person name="Scholten O.E."/>
            <person name="Van Kan J.A.L."/>
        </authorList>
    </citation>
    <scope>NUCLEOTIDE SEQUENCE [LARGE SCALE GENOMIC DNA]</scope>
    <source>
        <strain evidence="6 7">B1</strain>
    </source>
</reference>
<feature type="domain" description="FAD-binding PCMH-type" evidence="5">
    <location>
        <begin position="38"/>
        <end position="209"/>
    </location>
</feature>
<accession>A0ABQ7IK81</accession>
<sequence>MTELQITALRDSLQRKAAAHNDPDYLLAQNSYFSAQARSLSPGCIATPTTNIEVATIVKMVVEGGVKFAIRGGGHSLNAGAANIESGVTISLRALHKVEVNKEQTLVSIGGVAKWGEVYSILYGLGLAMIGGRVADVGVGGLTTGGDISFFSAREGLVCDNVENYEVVLADGSLVNANHFENRNLWQALKGGSNNFGIATRFDIRTFPQENFLCGCIVHDISTLDSQLKGFTDLLENFDPYAAIMMIISWNQKGNGYSIFNNLEYTKNDTNPRALKPFLEAKPQHLNPMRLSNLADFSTEAGKYAAPGLRNQFATTTFGGSLEFLQNVHSIWRSSIHAISSIVGVNWAMAIQPLPIAAMNQSEKVDSLGLSSLSGPLTLSLLSYNWENIEDDEEITFAAKKLISDIDEAARERGVPRQ</sequence>
<dbReference type="InterPro" id="IPR050416">
    <property type="entry name" value="FAD-linked_Oxidoreductase"/>
</dbReference>
<evidence type="ECO:0000313" key="6">
    <source>
        <dbReference type="EMBL" id="KAF7926826.1"/>
    </source>
</evidence>
<evidence type="ECO:0000256" key="4">
    <source>
        <dbReference type="ARBA" id="ARBA00023002"/>
    </source>
</evidence>
<keyword evidence="3" id="KW-0274">FAD</keyword>
<evidence type="ECO:0000259" key="5">
    <source>
        <dbReference type="PROSITE" id="PS51387"/>
    </source>
</evidence>
<evidence type="ECO:0000313" key="7">
    <source>
        <dbReference type="Proteomes" id="UP000783213"/>
    </source>
</evidence>
<evidence type="ECO:0000256" key="3">
    <source>
        <dbReference type="ARBA" id="ARBA00022827"/>
    </source>
</evidence>
<comment type="caution">
    <text evidence="6">The sequence shown here is derived from an EMBL/GenBank/DDBJ whole genome shotgun (WGS) entry which is preliminary data.</text>
</comment>
<gene>
    <name evidence="6" type="ORF">EAE98_006211</name>
</gene>
<keyword evidence="4" id="KW-0560">Oxidoreductase</keyword>
<keyword evidence="7" id="KW-1185">Reference proteome</keyword>
<dbReference type="InterPro" id="IPR016169">
    <property type="entry name" value="FAD-bd_PCMH_sub2"/>
</dbReference>
<dbReference type="PANTHER" id="PTHR42973">
    <property type="entry name" value="BINDING OXIDOREDUCTASE, PUTATIVE (AFU_ORTHOLOGUE AFUA_1G17690)-RELATED"/>
    <property type="match status" value="1"/>
</dbReference>